<dbReference type="InterPro" id="IPR053392">
    <property type="entry name" value="Transposase_IS30-like"/>
</dbReference>
<dbReference type="InterPro" id="IPR001584">
    <property type="entry name" value="Integrase_cat-core"/>
</dbReference>
<accession>A0ABT0AVQ5</accession>
<dbReference type="Proteomes" id="UP001522450">
    <property type="component" value="Unassembled WGS sequence"/>
</dbReference>
<dbReference type="PANTHER" id="PTHR10948">
    <property type="entry name" value="TRANSPOSASE"/>
    <property type="match status" value="1"/>
</dbReference>
<keyword evidence="1" id="KW-0233">DNA recombination</keyword>
<dbReference type="Gene3D" id="3.30.420.10">
    <property type="entry name" value="Ribonuclease H-like superfamily/Ribonuclease H"/>
    <property type="match status" value="1"/>
</dbReference>
<dbReference type="RefSeq" id="WP_079505210.1">
    <property type="nucleotide sequence ID" value="NZ_CP017194.1"/>
</dbReference>
<dbReference type="SUPFAM" id="SSF53098">
    <property type="entry name" value="Ribonuclease H-like"/>
    <property type="match status" value="1"/>
</dbReference>
<proteinExistence type="predicted"/>
<keyword evidence="4" id="KW-1185">Reference proteome</keyword>
<reference evidence="3 4" key="1">
    <citation type="journal article" date="2022" name="Microbiol. Res.">
        <title>Comparative genome analysis, predicted lifestyle and antimicrobial strategies of Lactococcus carnosus and Lactococcus paracarnosus isolated from meat.</title>
        <authorList>
            <person name="Werum V."/>
            <person name="Ehrmann M."/>
            <person name="Vogel R."/>
            <person name="Hilgarth M."/>
        </authorList>
    </citation>
    <scope>NUCLEOTIDE SEQUENCE [LARGE SCALE GENOMIC DNA]</scope>
    <source>
        <strain evidence="3 4">TMW22177</strain>
    </source>
</reference>
<organism evidence="3 4">
    <name type="scientific">Pseudolactococcus carnosus</name>
    <dbReference type="NCBI Taxonomy" id="2749961"/>
    <lineage>
        <taxon>Bacteria</taxon>
        <taxon>Bacillati</taxon>
        <taxon>Bacillota</taxon>
        <taxon>Bacilli</taxon>
        <taxon>Lactobacillales</taxon>
        <taxon>Streptococcaceae</taxon>
        <taxon>Pseudolactococcus</taxon>
    </lineage>
</organism>
<evidence type="ECO:0000259" key="2">
    <source>
        <dbReference type="PROSITE" id="PS50994"/>
    </source>
</evidence>
<dbReference type="NCBIfam" id="NF033563">
    <property type="entry name" value="transpos_IS30"/>
    <property type="match status" value="1"/>
</dbReference>
<evidence type="ECO:0000313" key="4">
    <source>
        <dbReference type="Proteomes" id="UP001522450"/>
    </source>
</evidence>
<dbReference type="InterPro" id="IPR012337">
    <property type="entry name" value="RNaseH-like_sf"/>
</dbReference>
<evidence type="ECO:0000256" key="1">
    <source>
        <dbReference type="ARBA" id="ARBA00023172"/>
    </source>
</evidence>
<gene>
    <name evidence="3" type="ORF">GYN21_10845</name>
</gene>
<dbReference type="InterPro" id="IPR025246">
    <property type="entry name" value="IS30-like_HTH"/>
</dbReference>
<evidence type="ECO:0000313" key="3">
    <source>
        <dbReference type="EMBL" id="MCJ1990711.1"/>
    </source>
</evidence>
<feature type="domain" description="Integrase catalytic" evidence="2">
    <location>
        <begin position="158"/>
        <end position="312"/>
    </location>
</feature>
<protein>
    <submittedName>
        <fullName evidence="3">IS30 family transposase</fullName>
    </submittedName>
</protein>
<sequence>MQDHYNTRCKELTYPERQCIERWHNKDKLSNRQIALLLGKAPQTINNEVLLGLVQLKTKTKYSSRRAQELHKVNKQHCGRKSKLSSDLNQKISEGVRDKQSLEVILQSFIGLVCLKTLYNWLEKGWLDVKYHELLYPHYKKAKKLRKTQPKRPFGLSIEERPEEINNRSGFGHWEIDTVILTRAKNECLLTLTERVTRFEVIRLIPDKSARSVNTALQSLQEQLVFKSITSDNGREFAKLGEAVTCPVYYCHAYASFERGTNENHNRMIRRFLPKGTIKTTSQEVAKIETWMNNYPRKMFKYRTPSQMLQGG</sequence>
<comment type="caution">
    <text evidence="3">The sequence shown here is derived from an EMBL/GenBank/DDBJ whole genome shotgun (WGS) entry which is preliminary data.</text>
</comment>
<dbReference type="PROSITE" id="PS50994">
    <property type="entry name" value="INTEGRASE"/>
    <property type="match status" value="1"/>
</dbReference>
<dbReference type="PANTHER" id="PTHR10948:SF23">
    <property type="entry name" value="TRANSPOSASE INSI FOR INSERTION SEQUENCE ELEMENT IS30A-RELATED"/>
    <property type="match status" value="1"/>
</dbReference>
<dbReference type="InterPro" id="IPR051917">
    <property type="entry name" value="Transposase-Integrase"/>
</dbReference>
<dbReference type="GeneID" id="71637044"/>
<dbReference type="InterPro" id="IPR036397">
    <property type="entry name" value="RNaseH_sf"/>
</dbReference>
<dbReference type="EMBL" id="JAAECS010000015">
    <property type="protein sequence ID" value="MCJ1990711.1"/>
    <property type="molecule type" value="Genomic_DNA"/>
</dbReference>
<dbReference type="Pfam" id="PF13936">
    <property type="entry name" value="HTH_38"/>
    <property type="match status" value="1"/>
</dbReference>
<name>A0ABT0AVQ5_9LACT</name>